<dbReference type="InterPro" id="IPR054471">
    <property type="entry name" value="GPIID_WHD"/>
</dbReference>
<evidence type="ECO:0000313" key="5">
    <source>
        <dbReference type="Proteomes" id="UP000701341"/>
    </source>
</evidence>
<dbReference type="Pfam" id="PF12796">
    <property type="entry name" value="Ank_2"/>
    <property type="match status" value="1"/>
</dbReference>
<dbReference type="Gene3D" id="1.25.40.20">
    <property type="entry name" value="Ankyrin repeat-containing domain"/>
    <property type="match status" value="2"/>
</dbReference>
<dbReference type="Pfam" id="PF22939">
    <property type="entry name" value="WHD_GPIID"/>
    <property type="match status" value="1"/>
</dbReference>
<gene>
    <name evidence="4" type="ORF">PCG10_006545</name>
</gene>
<dbReference type="SMART" id="SM00248">
    <property type="entry name" value="ANK"/>
    <property type="match status" value="6"/>
</dbReference>
<dbReference type="Pfam" id="PF24883">
    <property type="entry name" value="NPHP3_N"/>
    <property type="match status" value="1"/>
</dbReference>
<dbReference type="InterPro" id="IPR002110">
    <property type="entry name" value="Ankyrin_rpt"/>
</dbReference>
<evidence type="ECO:0000256" key="2">
    <source>
        <dbReference type="SAM" id="MobiDB-lite"/>
    </source>
</evidence>
<dbReference type="InterPro" id="IPR036770">
    <property type="entry name" value="Ankyrin_rpt-contain_sf"/>
</dbReference>
<accession>A0A9P5GHY8</accession>
<sequence length="1080" mass="121260">MGLKGLVSRLKRRTPEDPISHSGPKSGSSGKAILSPAPKDTEISPISQKLTTDGRDLWLEALGKLPHKWQQELEKQGMNRQGSESMIDQVKEFQKEAERQRDISLAKDWKVQIGDHELSVRQTTVQIVHWVEKIGDVAIQFAPTPGAGGVWAVAKSVLQGIDTFDQEKSALLSVVDKVAGAIFCGQVYYEIYSPERTGRKDVVDRLHNAIVALYGCVLELLVTSSDLSSNTAVQFCQAIFDPTKPSDMLLKLETLEQELAKAAGKCEHTAHAHQEATFKSYLQEAQNSLNRITRHMEHVFQWVNDQERRGLLEWVSNIQYGRHHDEIEERREPNTGDWLVEDERFREWMDSTSGSTLWLQGSPGTGKSFLTSAVVKHISDTKGSQMEGFGYFFCKQDEEIRRKALPVLQSLVRQFAAPKCSTESVRKSLRDARERATDRASRLSFSECRRQLVESFNLYSRSVIILDALDEVLDDELDILIEALDDAIVETKGKGRVKLFVASRPEKNIAAKYGSSSTIIIQAQDNEKDIEKYVTNEMNKFGRRHPKSDVNAMKDTIIRAILDKCDNMFLWAALQVKQITQCNTIESIHYALENLPKGLDEMYDQIYRKIHTRFPPEQAIAERALKWVLCTPYPLTSEELLSAARMCIEKENIKLGSCIQQESLLSICENLLVVDTDGRWRYFHLSAREYLEKTYDIYQQARSYCAQVCLLSLMRTFGPETLPGSLEDPFNQAHPFSWHTQTCWIVYVVGQMENDQSVILLKKFLGSPDKSSVFYIRWLDHLSGHHVPFHFIFLEYGDLVPATTPMFAIAHFSLYEGTLHEWCDSNDFDPFQQNNRGDDLLTIAAMNNCVPLCAALIAKGVNVNQCRVNSRYDSVLSAAASSNSFDTVKYLVEEAKADVNLPPESGNCGSALAAAAKRGNLDILRYFAEEVKPAVDLLVHVRIYGNVLATAAFAGRLDVVRYLVEEAKIDVNLQLGEDSFGSVLVAASWGSLVVVKYLVEEAKAGLNGPHGANDALVAAILSGNLDIVRYFVEEIKADVGSLIEQGLIDLALETHNNEDAAVFREILKLPSHQEAAEDEH</sequence>
<dbReference type="InterPro" id="IPR007111">
    <property type="entry name" value="NACHT_NTPase"/>
</dbReference>
<dbReference type="InterPro" id="IPR056884">
    <property type="entry name" value="NPHP3-like_N"/>
</dbReference>
<feature type="region of interest" description="Disordered" evidence="2">
    <location>
        <begin position="1"/>
        <end position="48"/>
    </location>
</feature>
<reference evidence="4" key="1">
    <citation type="submission" date="2020-02" db="EMBL/GenBank/DDBJ databases">
        <authorList>
            <person name="Lichtner F.J."/>
        </authorList>
    </citation>
    <scope>NUCLEOTIDE SEQUENCE</scope>
    <source>
        <strain evidence="4">G10</strain>
    </source>
</reference>
<dbReference type="EMBL" id="JAAOZQ010000043">
    <property type="protein sequence ID" value="KAF7523567.1"/>
    <property type="molecule type" value="Genomic_DNA"/>
</dbReference>
<dbReference type="InterPro" id="IPR027417">
    <property type="entry name" value="P-loop_NTPase"/>
</dbReference>
<name>A0A9P5GHY8_PENCR</name>
<feature type="domain" description="NACHT" evidence="3">
    <location>
        <begin position="355"/>
        <end position="505"/>
    </location>
</feature>
<comment type="caution">
    <text evidence="4">The sequence shown here is derived from an EMBL/GenBank/DDBJ whole genome shotgun (WGS) entry which is preliminary data.</text>
</comment>
<dbReference type="AlphaFoldDB" id="A0A9P5GHY8"/>
<protein>
    <recommendedName>
        <fullName evidence="3">NACHT domain-containing protein</fullName>
    </recommendedName>
</protein>
<feature type="compositionally biased region" description="Low complexity" evidence="2">
    <location>
        <begin position="20"/>
        <end position="31"/>
    </location>
</feature>
<dbReference type="Proteomes" id="UP000701341">
    <property type="component" value="Unassembled WGS sequence"/>
</dbReference>
<proteinExistence type="predicted"/>
<keyword evidence="5" id="KW-1185">Reference proteome</keyword>
<evidence type="ECO:0000256" key="1">
    <source>
        <dbReference type="ARBA" id="ARBA00022737"/>
    </source>
</evidence>
<dbReference type="SUPFAM" id="SSF52540">
    <property type="entry name" value="P-loop containing nucleoside triphosphate hydrolases"/>
    <property type="match status" value="1"/>
</dbReference>
<organism evidence="4 5">
    <name type="scientific">Penicillium crustosum</name>
    <name type="common">Blue mold fungus</name>
    <dbReference type="NCBI Taxonomy" id="36656"/>
    <lineage>
        <taxon>Eukaryota</taxon>
        <taxon>Fungi</taxon>
        <taxon>Dikarya</taxon>
        <taxon>Ascomycota</taxon>
        <taxon>Pezizomycotina</taxon>
        <taxon>Eurotiomycetes</taxon>
        <taxon>Eurotiomycetidae</taxon>
        <taxon>Eurotiales</taxon>
        <taxon>Aspergillaceae</taxon>
        <taxon>Penicillium</taxon>
    </lineage>
</organism>
<dbReference type="PANTHER" id="PTHR10039">
    <property type="entry name" value="AMELOGENIN"/>
    <property type="match status" value="1"/>
</dbReference>
<dbReference type="PROSITE" id="PS50837">
    <property type="entry name" value="NACHT"/>
    <property type="match status" value="1"/>
</dbReference>
<dbReference type="SUPFAM" id="SSF48403">
    <property type="entry name" value="Ankyrin repeat"/>
    <property type="match status" value="1"/>
</dbReference>
<evidence type="ECO:0000259" key="3">
    <source>
        <dbReference type="PROSITE" id="PS50837"/>
    </source>
</evidence>
<dbReference type="Gene3D" id="3.40.50.300">
    <property type="entry name" value="P-loop containing nucleotide triphosphate hydrolases"/>
    <property type="match status" value="1"/>
</dbReference>
<keyword evidence="1" id="KW-0677">Repeat</keyword>
<evidence type="ECO:0000313" key="4">
    <source>
        <dbReference type="EMBL" id="KAF7523567.1"/>
    </source>
</evidence>